<evidence type="ECO:0000313" key="2">
    <source>
        <dbReference type="Ensembl" id="ENSAPEP00000020051.1"/>
    </source>
</evidence>
<accession>A0A3P8T635</accession>
<feature type="chain" id="PRO_5018066758" evidence="1">
    <location>
        <begin position="23"/>
        <end position="87"/>
    </location>
</feature>
<reference evidence="2" key="2">
    <citation type="submission" date="2025-08" db="UniProtKB">
        <authorList>
            <consortium name="Ensembl"/>
        </authorList>
    </citation>
    <scope>IDENTIFICATION</scope>
</reference>
<sequence length="87" mass="9992">IHVSFSLVFILCSFLSHYRVLGAAIKQPIHHRPGIGSKRLTGADFLEMEKILVMNGMSLRKFTFELMASIYHLKNIVFWALVGCFFF</sequence>
<reference evidence="2 3" key="1">
    <citation type="submission" date="2018-03" db="EMBL/GenBank/DDBJ databases">
        <title>Finding Nemo's genes: A chromosome-scale reference assembly of the genome of the orange clownfish Amphiprion percula.</title>
        <authorList>
            <person name="Lehmann R."/>
        </authorList>
    </citation>
    <scope>NUCLEOTIDE SEQUENCE</scope>
</reference>
<protein>
    <submittedName>
        <fullName evidence="2">Uncharacterized protein</fullName>
    </submittedName>
</protein>
<dbReference type="AlphaFoldDB" id="A0A3P8T635"/>
<evidence type="ECO:0000256" key="1">
    <source>
        <dbReference type="SAM" id="SignalP"/>
    </source>
</evidence>
<name>A0A3P8T635_AMPPE</name>
<keyword evidence="3" id="KW-1185">Reference proteome</keyword>
<keyword evidence="1" id="KW-0732">Signal</keyword>
<organism evidence="2 3">
    <name type="scientific">Amphiprion percula</name>
    <name type="common">Orange clownfish</name>
    <name type="synonym">Lutjanus percula</name>
    <dbReference type="NCBI Taxonomy" id="161767"/>
    <lineage>
        <taxon>Eukaryota</taxon>
        <taxon>Metazoa</taxon>
        <taxon>Chordata</taxon>
        <taxon>Craniata</taxon>
        <taxon>Vertebrata</taxon>
        <taxon>Euteleostomi</taxon>
        <taxon>Actinopterygii</taxon>
        <taxon>Neopterygii</taxon>
        <taxon>Teleostei</taxon>
        <taxon>Neoteleostei</taxon>
        <taxon>Acanthomorphata</taxon>
        <taxon>Ovalentaria</taxon>
        <taxon>Pomacentridae</taxon>
        <taxon>Amphiprion</taxon>
    </lineage>
</organism>
<feature type="signal peptide" evidence="1">
    <location>
        <begin position="1"/>
        <end position="22"/>
    </location>
</feature>
<dbReference type="Ensembl" id="ENSAPET00000020590.1">
    <property type="protein sequence ID" value="ENSAPEP00000020051.1"/>
    <property type="gene ID" value="ENSAPEG00000014331.1"/>
</dbReference>
<proteinExistence type="predicted"/>
<evidence type="ECO:0000313" key="3">
    <source>
        <dbReference type="Proteomes" id="UP000265080"/>
    </source>
</evidence>
<reference evidence="2" key="3">
    <citation type="submission" date="2025-09" db="UniProtKB">
        <authorList>
            <consortium name="Ensembl"/>
        </authorList>
    </citation>
    <scope>IDENTIFICATION</scope>
</reference>
<dbReference type="Proteomes" id="UP000265080">
    <property type="component" value="Chromosome 12"/>
</dbReference>